<protein>
    <recommendedName>
        <fullName evidence="1">DYW domain-containing protein</fullName>
    </recommendedName>
</protein>
<dbReference type="AlphaFoldDB" id="A0A5P1E2F9"/>
<evidence type="ECO:0000313" key="2">
    <source>
        <dbReference type="EMBL" id="ONK56720.1"/>
    </source>
</evidence>
<dbReference type="OMA" id="VDANRSH"/>
<evidence type="ECO:0000259" key="1">
    <source>
        <dbReference type="Pfam" id="PF14432"/>
    </source>
</evidence>
<accession>A0A5P1E2F9</accession>
<dbReference type="Proteomes" id="UP000243459">
    <property type="component" value="Chromosome 10"/>
</dbReference>
<name>A0A5P1E2F9_ASPOF</name>
<dbReference type="InterPro" id="IPR032867">
    <property type="entry name" value="DYW_dom"/>
</dbReference>
<keyword evidence="3" id="KW-1185">Reference proteome</keyword>
<dbReference type="Gramene" id="ONK56720">
    <property type="protein sequence ID" value="ONK56720"/>
    <property type="gene ID" value="A4U43_C10F12050"/>
</dbReference>
<dbReference type="Pfam" id="PF14432">
    <property type="entry name" value="DYW_deaminase"/>
    <property type="match status" value="1"/>
</dbReference>
<feature type="domain" description="DYW" evidence="1">
    <location>
        <begin position="20"/>
        <end position="112"/>
    </location>
</feature>
<reference evidence="3" key="1">
    <citation type="journal article" date="2017" name="Nat. Commun.">
        <title>The asparagus genome sheds light on the origin and evolution of a young Y chromosome.</title>
        <authorList>
            <person name="Harkess A."/>
            <person name="Zhou J."/>
            <person name="Xu C."/>
            <person name="Bowers J.E."/>
            <person name="Van der Hulst R."/>
            <person name="Ayyampalayam S."/>
            <person name="Mercati F."/>
            <person name="Riccardi P."/>
            <person name="McKain M.R."/>
            <person name="Kakrana A."/>
            <person name="Tang H."/>
            <person name="Ray J."/>
            <person name="Groenendijk J."/>
            <person name="Arikit S."/>
            <person name="Mathioni S.M."/>
            <person name="Nakano M."/>
            <person name="Shan H."/>
            <person name="Telgmann-Rauber A."/>
            <person name="Kanno A."/>
            <person name="Yue Z."/>
            <person name="Chen H."/>
            <person name="Li W."/>
            <person name="Chen Y."/>
            <person name="Xu X."/>
            <person name="Zhang Y."/>
            <person name="Luo S."/>
            <person name="Chen H."/>
            <person name="Gao J."/>
            <person name="Mao Z."/>
            <person name="Pires J.C."/>
            <person name="Luo M."/>
            <person name="Kudrna D."/>
            <person name="Wing R.A."/>
            <person name="Meyers B.C."/>
            <person name="Yi K."/>
            <person name="Kong H."/>
            <person name="Lavrijsen P."/>
            <person name="Sunseri F."/>
            <person name="Falavigna A."/>
            <person name="Ye Y."/>
            <person name="Leebens-Mack J.H."/>
            <person name="Chen G."/>
        </authorList>
    </citation>
    <scope>NUCLEOTIDE SEQUENCE [LARGE SCALE GENOMIC DNA]</scope>
    <source>
        <strain evidence="3">cv. DH0086</strain>
    </source>
</reference>
<proteinExistence type="predicted"/>
<dbReference type="GO" id="GO:0008270">
    <property type="term" value="F:zinc ion binding"/>
    <property type="evidence" value="ECO:0007669"/>
    <property type="project" value="InterPro"/>
</dbReference>
<dbReference type="EMBL" id="CM007390">
    <property type="protein sequence ID" value="ONK56720.1"/>
    <property type="molecule type" value="Genomic_DNA"/>
</dbReference>
<evidence type="ECO:0000313" key="3">
    <source>
        <dbReference type="Proteomes" id="UP000243459"/>
    </source>
</evidence>
<gene>
    <name evidence="2" type="ORF">A4U43_C10F12050</name>
</gene>
<sequence length="112" mass="12737">MTNEILGLLEKLRAEMRKRGHVPDKSSVMHDLDEQEKMQHLCLHSEKLAVAFGLVKLVPGSIIRVLKNLRVCGDCHMVLKMISEEVGRVFVVRDANRFHHFKGGNCSCGDLW</sequence>
<organism evidence="2 3">
    <name type="scientific">Asparagus officinalis</name>
    <name type="common">Garden asparagus</name>
    <dbReference type="NCBI Taxonomy" id="4686"/>
    <lineage>
        <taxon>Eukaryota</taxon>
        <taxon>Viridiplantae</taxon>
        <taxon>Streptophyta</taxon>
        <taxon>Embryophyta</taxon>
        <taxon>Tracheophyta</taxon>
        <taxon>Spermatophyta</taxon>
        <taxon>Magnoliopsida</taxon>
        <taxon>Liliopsida</taxon>
        <taxon>Asparagales</taxon>
        <taxon>Asparagaceae</taxon>
        <taxon>Asparagoideae</taxon>
        <taxon>Asparagus</taxon>
    </lineage>
</organism>